<dbReference type="Pfam" id="PF14594">
    <property type="entry name" value="Sipho_Gp37"/>
    <property type="match status" value="1"/>
</dbReference>
<evidence type="ECO:0000313" key="3">
    <source>
        <dbReference type="Proteomes" id="UP000289329"/>
    </source>
</evidence>
<dbReference type="GeneID" id="65118970"/>
<gene>
    <name evidence="2" type="primary">42</name>
    <name evidence="2" type="ORF">SEA_IDYN_42</name>
</gene>
<organism evidence="2 3">
    <name type="scientific">Gordonia phage IDyn</name>
    <dbReference type="NCBI Taxonomy" id="2510506"/>
    <lineage>
        <taxon>Viruses</taxon>
        <taxon>Duplodnaviria</taxon>
        <taxon>Heunggongvirae</taxon>
        <taxon>Uroviricota</taxon>
        <taxon>Caudoviricetes</taxon>
        <taxon>Zierdtviridae</taxon>
        <taxon>Emilbogenvirinae</taxon>
        <taxon>Sukkupivirus</taxon>
        <taxon>Sukkupivirus idyn</taxon>
    </lineage>
</organism>
<accession>A0A411CU45</accession>
<dbReference type="KEGG" id="vg:65118970"/>
<sequence>MPPLMTDAPPIPMDDRGIVSSFRTESEIEIRRWIGDDPMGLEGYCNDYIEAEVEFTENETGTGHIEVPPNSKWASIFANCDNENVFVHVKVNGEWWTGRVDKCRKVRKGKKRTIIAELVSDYVWLEAMFCWPNNFAPLGIQWPKKNVKLMPTKSMIESYLFEVIFRLQAFGSGLYRFPIGFFNNPGENWWSMKVKDWAQPCVVIPGNILYDTTRWNSLLARMTPLDELFKDVLYDEHCVLEAKAFVPGRDPQPSSKITLEKPCIYFQVKDKRGVVGRTGTVLDGLFNTVIDTIDPFLTNIVGAFTESSEMYSLSKFFGTDPKDPWVVIREDDIDDDIEESEVVINSPQAHTAIVGGQSPEWLNKGIEMIANAAISGVLAMAGVSFLSDLISGELSDIALAFQSQTDERRRAKFGLFCLPEAYPGSGTTAYTYESVQALRKVLYETRPHRTFSVTINDGKPFIPFVHFGIGDPIGWEDDGEIHVDYVRRITVTLNRAKRTKLQIQVGDNGGMKDPMELAIKRIQGVKQAFDFWTLSDSG</sequence>
<evidence type="ECO:0000313" key="2">
    <source>
        <dbReference type="EMBL" id="QAY17390.1"/>
    </source>
</evidence>
<dbReference type="RefSeq" id="YP_010101258.1">
    <property type="nucleotide sequence ID" value="NC_055789.1"/>
</dbReference>
<name>A0A411CU45_9CAUD</name>
<dbReference type="InterPro" id="IPR029432">
    <property type="entry name" value="Gp28/Gp37-like_dom"/>
</dbReference>
<proteinExistence type="predicted"/>
<reference evidence="2 3" key="1">
    <citation type="submission" date="2019-01" db="EMBL/GenBank/DDBJ databases">
        <authorList>
            <person name="Gales J.M."/>
            <person name="Amanuel B.M."/>
            <person name="Anspach C.J."/>
            <person name="Chiquito R.J."/>
            <person name="Hall J.T."/>
            <person name="Hotaki K."/>
            <person name="Lozano B."/>
            <person name="Aloor H.L."/>
            <person name="Leadon S.A."/>
            <person name="Fogarty M.P."/>
            <person name="Washington J.M."/>
            <person name="Garlena R.A."/>
            <person name="Russell D.A."/>
            <person name="Pope W.H."/>
            <person name="Jacobs-Sera D."/>
            <person name="Hatfull G.F."/>
        </authorList>
    </citation>
    <scope>NUCLEOTIDE SEQUENCE [LARGE SCALE GENOMIC DNA]</scope>
</reference>
<keyword evidence="3" id="KW-1185">Reference proteome</keyword>
<evidence type="ECO:0000259" key="1">
    <source>
        <dbReference type="Pfam" id="PF14594"/>
    </source>
</evidence>
<feature type="domain" description="Gp28/Gp37-like" evidence="1">
    <location>
        <begin position="36"/>
        <end position="507"/>
    </location>
</feature>
<dbReference type="Proteomes" id="UP000289329">
    <property type="component" value="Segment"/>
</dbReference>
<protein>
    <submittedName>
        <fullName evidence="2">Minor tail protein</fullName>
    </submittedName>
</protein>
<dbReference type="EMBL" id="MK433272">
    <property type="protein sequence ID" value="QAY17390.1"/>
    <property type="molecule type" value="Genomic_DNA"/>
</dbReference>